<gene>
    <name evidence="1" type="ORF">V144x_31450</name>
</gene>
<evidence type="ECO:0000313" key="2">
    <source>
        <dbReference type="Proteomes" id="UP000318704"/>
    </source>
</evidence>
<dbReference type="KEGG" id="gaw:V144x_31450"/>
<sequence length="140" mass="14915">MRNPVSRKTISSRGKIGKCPGRCVGSVSKAVHIGIIILVKGWVPTIGKPGTGLAKSCISVIDDLHKIIINDRADPRPIGDIDSGQIGGSIKFGIREHNVEGFRTFNRTIIGHIHGDSSRCLPRGNGHQLITNGCKVASTC</sequence>
<protein>
    <submittedName>
        <fullName evidence="1">Uncharacterized protein</fullName>
    </submittedName>
</protein>
<accession>A0A517VXD7</accession>
<organism evidence="1 2">
    <name type="scientific">Gimesia aquarii</name>
    <dbReference type="NCBI Taxonomy" id="2527964"/>
    <lineage>
        <taxon>Bacteria</taxon>
        <taxon>Pseudomonadati</taxon>
        <taxon>Planctomycetota</taxon>
        <taxon>Planctomycetia</taxon>
        <taxon>Planctomycetales</taxon>
        <taxon>Planctomycetaceae</taxon>
        <taxon>Gimesia</taxon>
    </lineage>
</organism>
<proteinExistence type="predicted"/>
<name>A0A517VXD7_9PLAN</name>
<dbReference type="Proteomes" id="UP000318704">
    <property type="component" value="Chromosome"/>
</dbReference>
<reference evidence="1 2" key="1">
    <citation type="submission" date="2019-03" db="EMBL/GenBank/DDBJ databases">
        <title>Deep-cultivation of Planctomycetes and their phenomic and genomic characterization uncovers novel biology.</title>
        <authorList>
            <person name="Wiegand S."/>
            <person name="Jogler M."/>
            <person name="Boedeker C."/>
            <person name="Pinto D."/>
            <person name="Vollmers J."/>
            <person name="Rivas-Marin E."/>
            <person name="Kohn T."/>
            <person name="Peeters S.H."/>
            <person name="Heuer A."/>
            <person name="Rast P."/>
            <person name="Oberbeckmann S."/>
            <person name="Bunk B."/>
            <person name="Jeske O."/>
            <person name="Meyerdierks A."/>
            <person name="Storesund J.E."/>
            <person name="Kallscheuer N."/>
            <person name="Luecker S."/>
            <person name="Lage O.M."/>
            <person name="Pohl T."/>
            <person name="Merkel B.J."/>
            <person name="Hornburger P."/>
            <person name="Mueller R.-W."/>
            <person name="Bruemmer F."/>
            <person name="Labrenz M."/>
            <person name="Spormann A.M."/>
            <person name="Op den Camp H."/>
            <person name="Overmann J."/>
            <person name="Amann R."/>
            <person name="Jetten M.S.M."/>
            <person name="Mascher T."/>
            <person name="Medema M.H."/>
            <person name="Devos D.P."/>
            <person name="Kaster A.-K."/>
            <person name="Ovreas L."/>
            <person name="Rohde M."/>
            <person name="Galperin M.Y."/>
            <person name="Jogler C."/>
        </authorList>
    </citation>
    <scope>NUCLEOTIDE SEQUENCE [LARGE SCALE GENOMIC DNA]</scope>
    <source>
        <strain evidence="1 2">V144</strain>
    </source>
</reference>
<dbReference type="AlphaFoldDB" id="A0A517VXD7"/>
<dbReference type="EMBL" id="CP037920">
    <property type="protein sequence ID" value="QDT97665.1"/>
    <property type="molecule type" value="Genomic_DNA"/>
</dbReference>
<evidence type="ECO:0000313" key="1">
    <source>
        <dbReference type="EMBL" id="QDT97665.1"/>
    </source>
</evidence>